<dbReference type="EMBL" id="JBBPBM010000010">
    <property type="protein sequence ID" value="KAK8565022.1"/>
    <property type="molecule type" value="Genomic_DNA"/>
</dbReference>
<proteinExistence type="predicted"/>
<organism evidence="1 2">
    <name type="scientific">Hibiscus sabdariffa</name>
    <name type="common">roselle</name>
    <dbReference type="NCBI Taxonomy" id="183260"/>
    <lineage>
        <taxon>Eukaryota</taxon>
        <taxon>Viridiplantae</taxon>
        <taxon>Streptophyta</taxon>
        <taxon>Embryophyta</taxon>
        <taxon>Tracheophyta</taxon>
        <taxon>Spermatophyta</taxon>
        <taxon>Magnoliopsida</taxon>
        <taxon>eudicotyledons</taxon>
        <taxon>Gunneridae</taxon>
        <taxon>Pentapetalae</taxon>
        <taxon>rosids</taxon>
        <taxon>malvids</taxon>
        <taxon>Malvales</taxon>
        <taxon>Malvaceae</taxon>
        <taxon>Malvoideae</taxon>
        <taxon>Hibiscus</taxon>
    </lineage>
</organism>
<dbReference type="Proteomes" id="UP001472677">
    <property type="component" value="Unassembled WGS sequence"/>
</dbReference>
<evidence type="ECO:0000313" key="2">
    <source>
        <dbReference type="Proteomes" id="UP001472677"/>
    </source>
</evidence>
<gene>
    <name evidence="1" type="ORF">V6N12_058598</name>
</gene>
<keyword evidence="2" id="KW-1185">Reference proteome</keyword>
<sequence>MSIPDWLCANLVGLSMFARVGENWNLVFGYTLWNLWLHRNAFIFCHTPEDFGSIFACTRAMVAISVGKVSLSRSVILNIGSTPIGMEQQDWSVQFQHTKRFRNIVADAHVKSANVDSLESTLYTHPPS</sequence>
<comment type="caution">
    <text evidence="1">The sequence shown here is derived from an EMBL/GenBank/DDBJ whole genome shotgun (WGS) entry which is preliminary data.</text>
</comment>
<evidence type="ECO:0000313" key="1">
    <source>
        <dbReference type="EMBL" id="KAK8565022.1"/>
    </source>
</evidence>
<protein>
    <submittedName>
        <fullName evidence="1">Uncharacterized protein</fullName>
    </submittedName>
</protein>
<name>A0ABR2EV96_9ROSI</name>
<reference evidence="1 2" key="1">
    <citation type="journal article" date="2024" name="G3 (Bethesda)">
        <title>Genome assembly of Hibiscus sabdariffa L. provides insights into metabolisms of medicinal natural products.</title>
        <authorList>
            <person name="Kim T."/>
        </authorList>
    </citation>
    <scope>NUCLEOTIDE SEQUENCE [LARGE SCALE GENOMIC DNA]</scope>
    <source>
        <strain evidence="1">TK-2024</strain>
        <tissue evidence="1">Old leaves</tissue>
    </source>
</reference>
<accession>A0ABR2EV96</accession>